<evidence type="ECO:0000313" key="2">
    <source>
        <dbReference type="Proteomes" id="UP000219559"/>
    </source>
</evidence>
<sequence length="562" mass="63375">MKRTILILGLGLILPALGWSQWVFGPTKPKVLAQNKAQTTDLPSTAIGSYIHQKNIAQEMALKAIQKPLAHGEQLLLWDSLLQKPQIELKDLEMFVQTNPNGPLAALAQNALTYYSHRQLTLSRFKGKFHFVNHDSLGEDSVSFEINQVTPENFTPFVNVHSLEIGPSLSDAQTLVAKLPQWLKTRILTLKIHNPNPKNENYGLKADWSFLAEFPNLQNISFQNTHVKTALATLTQSTEIRGVALINILDTDFYQNLDVNLPKWLHLKELALYDDHNLKETPTVLSKYPLTKLHIGGAKLQEIESVGKIAALETLILGKGDYKVLPSAILELPNLEQIHLGKGKLKDWPLVMESARKLQIHYYQNPKTKGTDHAWQALVAFGRNHDQVRVKKHGIALSRVSELKSPERIRPFAQSEAFRGWMAPYSDFKRILNNYNYPTTLLQALPLSCKTIDDIAFLEAEKTYWNKQLQATQSIPDSLFPLANQLTEISSSLGLPLDYTKPINEAKFDNHILQTLDGLKAQLSQLQMVSPQKKAPFKLLKKTDALIGYRNPGNIKPQISLR</sequence>
<dbReference type="Proteomes" id="UP000219559">
    <property type="component" value="Unassembled WGS sequence"/>
</dbReference>
<dbReference type="InterPro" id="IPR032675">
    <property type="entry name" value="LRR_dom_sf"/>
</dbReference>
<dbReference type="SUPFAM" id="SSF52058">
    <property type="entry name" value="L domain-like"/>
    <property type="match status" value="1"/>
</dbReference>
<dbReference type="Gene3D" id="3.80.10.10">
    <property type="entry name" value="Ribonuclease Inhibitor"/>
    <property type="match status" value="1"/>
</dbReference>
<dbReference type="AlphaFoldDB" id="A0A2A4GE35"/>
<reference evidence="1 2" key="1">
    <citation type="submission" date="2017-04" db="EMBL/GenBank/DDBJ databases">
        <title>A new member of the family Flavobacteriaceae isolated from ascidians.</title>
        <authorList>
            <person name="Chen L."/>
        </authorList>
    </citation>
    <scope>NUCLEOTIDE SEQUENCE [LARGE SCALE GENOMIC DNA]</scope>
    <source>
        <strain evidence="1 2">HQA918</strain>
    </source>
</reference>
<accession>A0A2A4GE35</accession>
<dbReference type="RefSeq" id="WP_097441767.1">
    <property type="nucleotide sequence ID" value="NZ_NBWU01000001.1"/>
</dbReference>
<gene>
    <name evidence="1" type="ORF">B7P33_02810</name>
</gene>
<protein>
    <submittedName>
        <fullName evidence="1">Uncharacterized protein</fullName>
    </submittedName>
</protein>
<comment type="caution">
    <text evidence="1">The sequence shown here is derived from an EMBL/GenBank/DDBJ whole genome shotgun (WGS) entry which is preliminary data.</text>
</comment>
<dbReference type="EMBL" id="NBWU01000001">
    <property type="protein sequence ID" value="PCE66246.1"/>
    <property type="molecule type" value="Genomic_DNA"/>
</dbReference>
<keyword evidence="2" id="KW-1185">Reference proteome</keyword>
<organism evidence="1 2">
    <name type="scientific">Sediminicola luteus</name>
    <dbReference type="NCBI Taxonomy" id="319238"/>
    <lineage>
        <taxon>Bacteria</taxon>
        <taxon>Pseudomonadati</taxon>
        <taxon>Bacteroidota</taxon>
        <taxon>Flavobacteriia</taxon>
        <taxon>Flavobacteriales</taxon>
        <taxon>Flavobacteriaceae</taxon>
        <taxon>Sediminicola</taxon>
    </lineage>
</organism>
<proteinExistence type="predicted"/>
<evidence type="ECO:0000313" key="1">
    <source>
        <dbReference type="EMBL" id="PCE66246.1"/>
    </source>
</evidence>
<name>A0A2A4GE35_9FLAO</name>